<keyword evidence="7 11" id="KW-0862">Zinc</keyword>
<evidence type="ECO:0000313" key="14">
    <source>
        <dbReference type="Proteomes" id="UP000238565"/>
    </source>
</evidence>
<evidence type="ECO:0000313" key="13">
    <source>
        <dbReference type="EMBL" id="PPZ92082.1"/>
    </source>
</evidence>
<sequence>MELATQIFQFILSISILVILHELGHFLPAKWFKCRVDKFYLFFDPWFSLAKKKIGETEYGIGWLPFGGYVKIAGMVDESMDTEQLKQPAQPWEFRSKPAWQRLIIMLGGIFVNLILAWAIYTGLNLSVGEKYHDLAKFENGIAVSEEGAKMGLMNGDKILKIDGKPAVRMENSMINMLLANEITVLRNGKEVSFAPKEDGIAHILGSKTAKLYITNRFAPVVDSLTEGPAKQAGLQKGDKIVALNGKTIRFFDEFSDGLAGKKNQPITVDVFRNNELKRFTFNTNKEGKIGFRPDFKQAEVAFNNTVTNQEYSFLPAVGRGFERTVESLTMQIKQFKLMFNKKIKGYKNVGGPIAIVKMMPKEIDWVAFWSFTAMFSAWLAFLNLLPIPGLDGGHALFTTWELITGKPVPQKVLENAQMIGVIFLMGLMLLIFGSDIYKFIISPFLK</sequence>
<keyword evidence="4 13" id="KW-0645">Protease</keyword>
<name>A0A2S7I678_9FLAO</name>
<dbReference type="GO" id="GO:0016020">
    <property type="term" value="C:membrane"/>
    <property type="evidence" value="ECO:0007669"/>
    <property type="project" value="UniProtKB-SubCell"/>
</dbReference>
<evidence type="ECO:0000256" key="8">
    <source>
        <dbReference type="ARBA" id="ARBA00022989"/>
    </source>
</evidence>
<keyword evidence="10 11" id="KW-0472">Membrane</keyword>
<evidence type="ECO:0000256" key="10">
    <source>
        <dbReference type="ARBA" id="ARBA00023136"/>
    </source>
</evidence>
<dbReference type="GO" id="GO:0006508">
    <property type="term" value="P:proteolysis"/>
    <property type="evidence" value="ECO:0007669"/>
    <property type="project" value="UniProtKB-KW"/>
</dbReference>
<dbReference type="SMART" id="SM00228">
    <property type="entry name" value="PDZ"/>
    <property type="match status" value="1"/>
</dbReference>
<feature type="transmembrane region" description="Helical" evidence="11">
    <location>
        <begin position="367"/>
        <end position="388"/>
    </location>
</feature>
<dbReference type="EC" id="3.4.24.-" evidence="11"/>
<evidence type="ECO:0000256" key="3">
    <source>
        <dbReference type="ARBA" id="ARBA00007931"/>
    </source>
</evidence>
<dbReference type="InterPro" id="IPR008915">
    <property type="entry name" value="Peptidase_M50"/>
</dbReference>
<reference evidence="13 14" key="1">
    <citation type="submission" date="2018-02" db="EMBL/GenBank/DDBJ databases">
        <title>Draft genome sequence of bacterial isolates from marine environment.</title>
        <authorList>
            <person name="Singh S.K."/>
            <person name="Hill R."/>
            <person name="Major S."/>
            <person name="Cai H."/>
            <person name="Li Y."/>
        </authorList>
    </citation>
    <scope>NUCLEOTIDE SEQUENCE [LARGE SCALE GENOMIC DNA]</scope>
    <source>
        <strain evidence="13 14">IMET F</strain>
    </source>
</reference>
<evidence type="ECO:0000256" key="5">
    <source>
        <dbReference type="ARBA" id="ARBA00022692"/>
    </source>
</evidence>
<evidence type="ECO:0000256" key="6">
    <source>
        <dbReference type="ARBA" id="ARBA00022801"/>
    </source>
</evidence>
<comment type="subcellular location">
    <subcellularLocation>
        <location evidence="2">Membrane</location>
        <topology evidence="2">Multi-pass membrane protein</topology>
    </subcellularLocation>
</comment>
<accession>A0A2S7I678</accession>
<dbReference type="Pfam" id="PF02163">
    <property type="entry name" value="Peptidase_M50"/>
    <property type="match status" value="1"/>
</dbReference>
<protein>
    <recommendedName>
        <fullName evidence="11">Zinc metalloprotease</fullName>
        <ecNumber evidence="11">3.4.24.-</ecNumber>
    </recommendedName>
</protein>
<dbReference type="RefSeq" id="WP_104792914.1">
    <property type="nucleotide sequence ID" value="NZ_PTPZ01000002.1"/>
</dbReference>
<dbReference type="Gene3D" id="2.30.42.10">
    <property type="match status" value="1"/>
</dbReference>
<keyword evidence="6 11" id="KW-0378">Hydrolase</keyword>
<organism evidence="13 14">
    <name type="scientific">Cloacibacterium normanense</name>
    <dbReference type="NCBI Taxonomy" id="237258"/>
    <lineage>
        <taxon>Bacteria</taxon>
        <taxon>Pseudomonadati</taxon>
        <taxon>Bacteroidota</taxon>
        <taxon>Flavobacteriia</taxon>
        <taxon>Flavobacteriales</taxon>
        <taxon>Weeksellaceae</taxon>
    </lineage>
</organism>
<dbReference type="PANTHER" id="PTHR42837">
    <property type="entry name" value="REGULATOR OF SIGMA-E PROTEASE RSEP"/>
    <property type="match status" value="1"/>
</dbReference>
<dbReference type="InterPro" id="IPR036034">
    <property type="entry name" value="PDZ_sf"/>
</dbReference>
<dbReference type="AlphaFoldDB" id="A0A2S7I678"/>
<comment type="cofactor">
    <cofactor evidence="1 11">
        <name>Zn(2+)</name>
        <dbReference type="ChEBI" id="CHEBI:29105"/>
    </cofactor>
</comment>
<dbReference type="SUPFAM" id="SSF50156">
    <property type="entry name" value="PDZ domain-like"/>
    <property type="match status" value="2"/>
</dbReference>
<feature type="transmembrane region" description="Helical" evidence="11">
    <location>
        <begin position="417"/>
        <end position="438"/>
    </location>
</feature>
<keyword evidence="11" id="KW-0479">Metal-binding</keyword>
<evidence type="ECO:0000256" key="9">
    <source>
        <dbReference type="ARBA" id="ARBA00023049"/>
    </source>
</evidence>
<dbReference type="Pfam" id="PF17820">
    <property type="entry name" value="PDZ_6"/>
    <property type="match status" value="1"/>
</dbReference>
<evidence type="ECO:0000259" key="12">
    <source>
        <dbReference type="SMART" id="SM00228"/>
    </source>
</evidence>
<comment type="similarity">
    <text evidence="3 11">Belongs to the peptidase M50B family.</text>
</comment>
<dbReference type="Proteomes" id="UP000238565">
    <property type="component" value="Unassembled WGS sequence"/>
</dbReference>
<evidence type="ECO:0000256" key="4">
    <source>
        <dbReference type="ARBA" id="ARBA00022670"/>
    </source>
</evidence>
<feature type="transmembrane region" description="Helical" evidence="11">
    <location>
        <begin position="7"/>
        <end position="27"/>
    </location>
</feature>
<keyword evidence="5 11" id="KW-0812">Transmembrane</keyword>
<dbReference type="CDD" id="cd06163">
    <property type="entry name" value="S2P-M50_PDZ_RseP-like"/>
    <property type="match status" value="1"/>
</dbReference>
<feature type="transmembrane region" description="Helical" evidence="11">
    <location>
        <begin position="99"/>
        <end position="121"/>
    </location>
</feature>
<dbReference type="InterPro" id="IPR041489">
    <property type="entry name" value="PDZ_6"/>
</dbReference>
<evidence type="ECO:0000256" key="2">
    <source>
        <dbReference type="ARBA" id="ARBA00004141"/>
    </source>
</evidence>
<dbReference type="GO" id="GO:0004222">
    <property type="term" value="F:metalloendopeptidase activity"/>
    <property type="evidence" value="ECO:0007669"/>
    <property type="project" value="InterPro"/>
</dbReference>
<evidence type="ECO:0000256" key="11">
    <source>
        <dbReference type="RuleBase" id="RU362031"/>
    </source>
</evidence>
<dbReference type="GO" id="GO:0046872">
    <property type="term" value="F:metal ion binding"/>
    <property type="evidence" value="ECO:0007669"/>
    <property type="project" value="UniProtKB-KW"/>
</dbReference>
<keyword evidence="9 11" id="KW-0482">Metalloprotease</keyword>
<dbReference type="EMBL" id="PTPZ01000002">
    <property type="protein sequence ID" value="PPZ92082.1"/>
    <property type="molecule type" value="Genomic_DNA"/>
</dbReference>
<feature type="domain" description="PDZ" evidence="12">
    <location>
        <begin position="188"/>
        <end position="275"/>
    </location>
</feature>
<gene>
    <name evidence="13" type="primary">rseP</name>
    <name evidence="13" type="ORF">C3729_03625</name>
</gene>
<evidence type="ECO:0000256" key="1">
    <source>
        <dbReference type="ARBA" id="ARBA00001947"/>
    </source>
</evidence>
<comment type="caution">
    <text evidence="13">The sequence shown here is derived from an EMBL/GenBank/DDBJ whole genome shotgun (WGS) entry which is preliminary data.</text>
</comment>
<dbReference type="NCBIfam" id="TIGR00054">
    <property type="entry name" value="RIP metalloprotease RseP"/>
    <property type="match status" value="1"/>
</dbReference>
<dbReference type="InterPro" id="IPR004387">
    <property type="entry name" value="Pept_M50_Zn"/>
</dbReference>
<proteinExistence type="inferred from homology"/>
<keyword evidence="8 11" id="KW-1133">Transmembrane helix</keyword>
<evidence type="ECO:0000256" key="7">
    <source>
        <dbReference type="ARBA" id="ARBA00022833"/>
    </source>
</evidence>
<dbReference type="InterPro" id="IPR001478">
    <property type="entry name" value="PDZ"/>
</dbReference>
<dbReference type="PANTHER" id="PTHR42837:SF2">
    <property type="entry name" value="MEMBRANE METALLOPROTEASE ARASP2, CHLOROPLASTIC-RELATED"/>
    <property type="match status" value="1"/>
</dbReference>